<feature type="transmembrane region" description="Helical" evidence="1">
    <location>
        <begin position="376"/>
        <end position="393"/>
    </location>
</feature>
<feature type="transmembrane region" description="Helical" evidence="1">
    <location>
        <begin position="123"/>
        <end position="148"/>
    </location>
</feature>
<organism evidence="2 3">
    <name type="scientific">Streptococcus suis</name>
    <dbReference type="NCBI Taxonomy" id="1307"/>
    <lineage>
        <taxon>Bacteria</taxon>
        <taxon>Bacillati</taxon>
        <taxon>Bacillota</taxon>
        <taxon>Bacilli</taxon>
        <taxon>Lactobacillales</taxon>
        <taxon>Streptococcaceae</taxon>
        <taxon>Streptococcus</taxon>
    </lineage>
</organism>
<dbReference type="AlphaFoldDB" id="A0A9X4MRR0"/>
<feature type="transmembrane region" description="Helical" evidence="1">
    <location>
        <begin position="460"/>
        <end position="481"/>
    </location>
</feature>
<feature type="transmembrane region" description="Helical" evidence="1">
    <location>
        <begin position="221"/>
        <end position="242"/>
    </location>
</feature>
<accession>A0A9X4MRR0</accession>
<dbReference type="EMBL" id="JANFMP010000003">
    <property type="protein sequence ID" value="MDG4526202.1"/>
    <property type="molecule type" value="Genomic_DNA"/>
</dbReference>
<keyword evidence="1" id="KW-0472">Membrane</keyword>
<name>A0A9X4MRR0_STRSU</name>
<evidence type="ECO:0000313" key="2">
    <source>
        <dbReference type="EMBL" id="MDG4526202.1"/>
    </source>
</evidence>
<reference evidence="2" key="1">
    <citation type="submission" date="2022-07" db="EMBL/GenBank/DDBJ databases">
        <title>Whole Genome Sequencing of Streptococcus suis.</title>
        <authorList>
            <person name="Dai X."/>
            <person name="Huang J."/>
            <person name="Wang L."/>
        </authorList>
    </citation>
    <scope>NUCLEOTIDE SEQUENCE</scope>
    <source>
        <strain evidence="2">XNB2</strain>
    </source>
</reference>
<proteinExistence type="predicted"/>
<gene>
    <name evidence="2" type="ORF">NOL13_02050</name>
</gene>
<feature type="transmembrane region" description="Helical" evidence="1">
    <location>
        <begin position="432"/>
        <end position="448"/>
    </location>
</feature>
<dbReference type="InterPro" id="IPR025686">
    <property type="entry name" value="Glucos_trans_II"/>
</dbReference>
<evidence type="ECO:0000313" key="3">
    <source>
        <dbReference type="Proteomes" id="UP001152875"/>
    </source>
</evidence>
<feature type="transmembrane region" description="Helical" evidence="1">
    <location>
        <begin position="248"/>
        <end position="265"/>
    </location>
</feature>
<keyword evidence="1" id="KW-0812">Transmembrane</keyword>
<sequence length="598" mass="68247">MGEFAIAISLFHADSHSSYTLSPIGDVGSDSDCIYIYIYITEENGLGSIYDWSRYATYLPLAVLIVGGMVTKLFDGMGISFITTNILRILAIPIIAQVLSHFHRLLVNWWQGLSCEVATKKKWVFSAKTSFAILFGIYLLGISALLRANVYYNDDQRRFFRGNRVWDDWSRFFTERSSIYFFGGKFAVDVSPYSQILAVAILALVGILLLGLLYKRKAFTIWEVVALVPLGLNPFFIVNLSYKFDAPFMAFSLLAAVFPLVFRFASARWYVLACFLGSLLVLTSYQASFGIFPMLVILLLFRMWQEKGWHKELGGFLWQSLLGYGAGALYFYLVVMIAPRRDYPDVSIPALSEIPEFLLKNYTAYFTKVWNGFTPLWLMSTLVILGSFLVYFISKMRNLLGFGLSLVSLVLMLLLSFSFYPILVKPLTEYRAMYGLAVVVVLCGVVLVEQGGRPVFRLPILVLAYSFFVYALVYGNALATIDDYRNFRLQLVYEDLSHLPQVKNKETVDVYFPGKIPAPPTLKKQFLAYPMLAISHNEYWDRRMLSHLPTVKTIDEIPDKLLPTLPHLTMLVDTYYHTIYGDDKMIYIRLKEDGKLIE</sequence>
<comment type="caution">
    <text evidence="2">The sequence shown here is derived from an EMBL/GenBank/DDBJ whole genome shotgun (WGS) entry which is preliminary data.</text>
</comment>
<evidence type="ECO:0000256" key="1">
    <source>
        <dbReference type="SAM" id="Phobius"/>
    </source>
</evidence>
<dbReference type="Proteomes" id="UP001152875">
    <property type="component" value="Unassembled WGS sequence"/>
</dbReference>
<feature type="transmembrane region" description="Helical" evidence="1">
    <location>
        <begin position="272"/>
        <end position="301"/>
    </location>
</feature>
<protein>
    <submittedName>
        <fullName evidence="2">Glucosyltransferase domain-containing protein</fullName>
    </submittedName>
</protein>
<feature type="transmembrane region" description="Helical" evidence="1">
    <location>
        <begin position="193"/>
        <end position="214"/>
    </location>
</feature>
<feature type="transmembrane region" description="Helical" evidence="1">
    <location>
        <begin position="55"/>
        <end position="74"/>
    </location>
</feature>
<keyword evidence="1" id="KW-1133">Transmembrane helix</keyword>
<dbReference type="Pfam" id="PF14264">
    <property type="entry name" value="Glucos_trans_II"/>
    <property type="match status" value="1"/>
</dbReference>
<dbReference type="RefSeq" id="WP_277944360.1">
    <property type="nucleotide sequence ID" value="NZ_JANFMO010000004.1"/>
</dbReference>
<feature type="transmembrane region" description="Helical" evidence="1">
    <location>
        <begin position="399"/>
        <end position="420"/>
    </location>
</feature>
<feature type="transmembrane region" description="Helical" evidence="1">
    <location>
        <begin position="321"/>
        <end position="338"/>
    </location>
</feature>